<dbReference type="Proteomes" id="UP000041254">
    <property type="component" value="Unassembled WGS sequence"/>
</dbReference>
<name>A0A0G4GZB4_VITBC</name>
<feature type="compositionally biased region" description="Polar residues" evidence="1">
    <location>
        <begin position="105"/>
        <end position="118"/>
    </location>
</feature>
<keyword evidence="3" id="KW-1185">Reference proteome</keyword>
<evidence type="ECO:0000256" key="1">
    <source>
        <dbReference type="SAM" id="MobiDB-lite"/>
    </source>
</evidence>
<feature type="compositionally biased region" description="Acidic residues" evidence="1">
    <location>
        <begin position="89"/>
        <end position="102"/>
    </location>
</feature>
<evidence type="ECO:0000313" key="3">
    <source>
        <dbReference type="Proteomes" id="UP000041254"/>
    </source>
</evidence>
<evidence type="ECO:0000313" key="2">
    <source>
        <dbReference type="EMBL" id="CEM36596.1"/>
    </source>
</evidence>
<organism evidence="2 3">
    <name type="scientific">Vitrella brassicaformis (strain CCMP3155)</name>
    <dbReference type="NCBI Taxonomy" id="1169540"/>
    <lineage>
        <taxon>Eukaryota</taxon>
        <taxon>Sar</taxon>
        <taxon>Alveolata</taxon>
        <taxon>Colpodellida</taxon>
        <taxon>Vitrellaceae</taxon>
        <taxon>Vitrella</taxon>
    </lineage>
</organism>
<proteinExistence type="predicted"/>
<dbReference type="EMBL" id="CDMY01000897">
    <property type="protein sequence ID" value="CEM36596.1"/>
    <property type="molecule type" value="Genomic_DNA"/>
</dbReference>
<gene>
    <name evidence="2" type="ORF">Vbra_19161</name>
</gene>
<sequence length="285" mass="30054">MSFIRREFRRTVAPKSCTSCAVPRNSKNSRYSSSRAWESYRAAREREGELIGARDEVEDDEIGDQEPAALPLSKTSATATLLEGRGGDKEDDWCGDVGDEETAIPPTNTIATHCTSMRPSKAGDSSSSGDGSGEETPVMLKEVMAASSPKESTLDSPPLPSLLLNCPSPNWSAIDDMGTPPAMFASPFTGAFPPTSPCMYSRPSAHDHGRCLHPRDPPCLLPSCRATRSRSAMGWSPSVSACCGAGGGGIWWRGASSERARGPSLHEMGSDRSPGCGGVSGEGAV</sequence>
<feature type="compositionally biased region" description="Gly residues" evidence="1">
    <location>
        <begin position="275"/>
        <end position="285"/>
    </location>
</feature>
<feature type="region of interest" description="Disordered" evidence="1">
    <location>
        <begin position="58"/>
        <end position="135"/>
    </location>
</feature>
<dbReference type="AlphaFoldDB" id="A0A0G4GZB4"/>
<protein>
    <submittedName>
        <fullName evidence="2">Uncharacterized protein</fullName>
    </submittedName>
</protein>
<reference evidence="2 3" key="1">
    <citation type="submission" date="2014-11" db="EMBL/GenBank/DDBJ databases">
        <authorList>
            <person name="Zhu J."/>
            <person name="Qi W."/>
            <person name="Song R."/>
        </authorList>
    </citation>
    <scope>NUCLEOTIDE SEQUENCE [LARGE SCALE GENOMIC DNA]</scope>
</reference>
<feature type="region of interest" description="Disordered" evidence="1">
    <location>
        <begin position="254"/>
        <end position="285"/>
    </location>
</feature>
<accession>A0A0G4GZB4</accession>
<dbReference type="InParanoid" id="A0A0G4GZB4"/>
<dbReference type="VEuPathDB" id="CryptoDB:Vbra_19161"/>